<evidence type="ECO:0008006" key="4">
    <source>
        <dbReference type="Google" id="ProtNLM"/>
    </source>
</evidence>
<dbReference type="RefSeq" id="WP_203584628.1">
    <property type="nucleotide sequence ID" value="NZ_JACOPV010000008.1"/>
</dbReference>
<protein>
    <recommendedName>
        <fullName evidence="4">Helix-turn-helix domain-containing protein</fullName>
    </recommendedName>
</protein>
<evidence type="ECO:0000256" key="1">
    <source>
        <dbReference type="SAM" id="MobiDB-lite"/>
    </source>
</evidence>
<feature type="region of interest" description="Disordered" evidence="1">
    <location>
        <begin position="108"/>
        <end position="141"/>
    </location>
</feature>
<evidence type="ECO:0000313" key="2">
    <source>
        <dbReference type="EMBL" id="MBM5458689.1"/>
    </source>
</evidence>
<evidence type="ECO:0000313" key="3">
    <source>
        <dbReference type="Proteomes" id="UP000745663"/>
    </source>
</evidence>
<comment type="caution">
    <text evidence="2">The sequence shown here is derived from an EMBL/GenBank/DDBJ whole genome shotgun (WGS) entry which is preliminary data.</text>
</comment>
<name>A0ABS2C0X9_9PSED</name>
<gene>
    <name evidence="2" type="ORF">H8F21_14060</name>
</gene>
<sequence length="141" mass="15808">MSDTETFIKDAASRGWSRNEVCRVLGISWGSLQAILEIIPPLNWVPGNQSLSRRRSNEQRRGFFPPAARAAQLAAIEKRRQDSLLEVRGTRGTMKELAKVWGVSPSTVRRRMNDGQSLEQALTTPPTPRNLRRQGLKVQGS</sequence>
<feature type="compositionally biased region" description="Polar residues" evidence="1">
    <location>
        <begin position="114"/>
        <end position="124"/>
    </location>
</feature>
<reference evidence="2 3" key="1">
    <citation type="submission" date="2020-08" db="EMBL/GenBank/DDBJ databases">
        <title>Description of novel Pseudomonas species.</title>
        <authorList>
            <person name="Duman M."/>
            <person name="Mulet M."/>
            <person name="Altun S."/>
            <person name="Saticioglu I.B."/>
            <person name="Lalucat J."/>
            <person name="Garcia-Valdes E."/>
        </authorList>
    </citation>
    <scope>NUCLEOTIDE SEQUENCE [LARGE SCALE GENOMIC DNA]</scope>
    <source>
        <strain evidence="2 3">P66</strain>
    </source>
</reference>
<dbReference type="EMBL" id="JACOPV010000008">
    <property type="protein sequence ID" value="MBM5458689.1"/>
    <property type="molecule type" value="Genomic_DNA"/>
</dbReference>
<keyword evidence="3" id="KW-1185">Reference proteome</keyword>
<accession>A0ABS2C0X9</accession>
<proteinExistence type="predicted"/>
<dbReference type="Proteomes" id="UP000745663">
    <property type="component" value="Unassembled WGS sequence"/>
</dbReference>
<organism evidence="2 3">
    <name type="scientific">Pseudomonas arcuscaelestis</name>
    <dbReference type="NCBI Taxonomy" id="2710591"/>
    <lineage>
        <taxon>Bacteria</taxon>
        <taxon>Pseudomonadati</taxon>
        <taxon>Pseudomonadota</taxon>
        <taxon>Gammaproteobacteria</taxon>
        <taxon>Pseudomonadales</taxon>
        <taxon>Pseudomonadaceae</taxon>
        <taxon>Pseudomonas</taxon>
    </lineage>
</organism>